<dbReference type="AlphaFoldDB" id="A0A2P2DYL1"/>
<dbReference type="Pfam" id="PF00571">
    <property type="entry name" value="CBS"/>
    <property type="match status" value="2"/>
</dbReference>
<dbReference type="Proteomes" id="UP000245133">
    <property type="component" value="Unassembled WGS sequence"/>
</dbReference>
<organism evidence="4 5">
    <name type="scientific">Leptospira ryugenii</name>
    <dbReference type="NCBI Taxonomy" id="1917863"/>
    <lineage>
        <taxon>Bacteria</taxon>
        <taxon>Pseudomonadati</taxon>
        <taxon>Spirochaetota</taxon>
        <taxon>Spirochaetia</taxon>
        <taxon>Leptospirales</taxon>
        <taxon>Leptospiraceae</taxon>
        <taxon>Leptospira</taxon>
    </lineage>
</organism>
<comment type="caution">
    <text evidence="4">The sequence shown here is derived from an EMBL/GenBank/DDBJ whole genome shotgun (WGS) entry which is preliminary data.</text>
</comment>
<gene>
    <name evidence="4" type="ORF">LPTSP4_12340</name>
</gene>
<feature type="domain" description="CBS" evidence="3">
    <location>
        <begin position="75"/>
        <end position="131"/>
    </location>
</feature>
<keyword evidence="5" id="KW-1185">Reference proteome</keyword>
<dbReference type="SUPFAM" id="SSF54631">
    <property type="entry name" value="CBS-domain pair"/>
    <property type="match status" value="1"/>
</dbReference>
<evidence type="ECO:0000256" key="1">
    <source>
        <dbReference type="ARBA" id="ARBA00023122"/>
    </source>
</evidence>
<dbReference type="InterPro" id="IPR051257">
    <property type="entry name" value="Diverse_CBS-Domain"/>
</dbReference>
<dbReference type="InterPro" id="IPR044725">
    <property type="entry name" value="CBSX3_CBS_dom"/>
</dbReference>
<dbReference type="PANTHER" id="PTHR43080:SF2">
    <property type="entry name" value="CBS DOMAIN-CONTAINING PROTEIN"/>
    <property type="match status" value="1"/>
</dbReference>
<feature type="domain" description="CBS" evidence="3">
    <location>
        <begin position="6"/>
        <end position="68"/>
    </location>
</feature>
<protein>
    <submittedName>
        <fullName evidence="4">Signal transduction protein</fullName>
    </submittedName>
</protein>
<evidence type="ECO:0000313" key="4">
    <source>
        <dbReference type="EMBL" id="GBF49715.1"/>
    </source>
</evidence>
<keyword evidence="1 2" id="KW-0129">CBS domain</keyword>
<dbReference type="PROSITE" id="PS51371">
    <property type="entry name" value="CBS"/>
    <property type="match status" value="2"/>
</dbReference>
<dbReference type="SMART" id="SM00116">
    <property type="entry name" value="CBS"/>
    <property type="match status" value="2"/>
</dbReference>
<evidence type="ECO:0000313" key="5">
    <source>
        <dbReference type="Proteomes" id="UP000245133"/>
    </source>
</evidence>
<name>A0A2P2DYL1_9LEPT</name>
<dbReference type="Gene3D" id="3.10.580.10">
    <property type="entry name" value="CBS-domain"/>
    <property type="match status" value="1"/>
</dbReference>
<dbReference type="OrthoDB" id="9802114at2"/>
<proteinExistence type="predicted"/>
<dbReference type="PANTHER" id="PTHR43080">
    <property type="entry name" value="CBS DOMAIN-CONTAINING PROTEIN CBSX3, MITOCHONDRIAL"/>
    <property type="match status" value="1"/>
</dbReference>
<evidence type="ECO:0000256" key="2">
    <source>
        <dbReference type="PROSITE-ProRule" id="PRU00703"/>
    </source>
</evidence>
<dbReference type="EMBL" id="BFBB01000003">
    <property type="protein sequence ID" value="GBF49715.1"/>
    <property type="molecule type" value="Genomic_DNA"/>
</dbReference>
<accession>A0A2P2DYL1</accession>
<reference evidence="4 5" key="1">
    <citation type="submission" date="2018-02" db="EMBL/GenBank/DDBJ databases">
        <title>Novel Leptospira species isolated from soil and water in Japan.</title>
        <authorList>
            <person name="Nakao R."/>
            <person name="Masuzawa T."/>
        </authorList>
    </citation>
    <scope>NUCLEOTIDE SEQUENCE [LARGE SCALE GENOMIC DNA]</scope>
    <source>
        <strain evidence="4 5">YH101</strain>
    </source>
</reference>
<dbReference type="CDD" id="cd04623">
    <property type="entry name" value="CBS_pair_bac_euk"/>
    <property type="match status" value="1"/>
</dbReference>
<sequence>MSVQEILKDKASSILSIDESHTVLQAAKMMAEAKIGSVIVTFEGKLAGIFTERDLMRIVAQQYEAIPSLKLKEVMTTQLTVAGPNDEIDDILNTMISKRFRHMPVLDGEKIVGLISIGDIVKTKLTRTQKEMHILREYMYGPH</sequence>
<dbReference type="InterPro" id="IPR046342">
    <property type="entry name" value="CBS_dom_sf"/>
</dbReference>
<dbReference type="RefSeq" id="WP_108974842.1">
    <property type="nucleotide sequence ID" value="NZ_BFBB01000003.1"/>
</dbReference>
<evidence type="ECO:0000259" key="3">
    <source>
        <dbReference type="PROSITE" id="PS51371"/>
    </source>
</evidence>
<dbReference type="InterPro" id="IPR000644">
    <property type="entry name" value="CBS_dom"/>
</dbReference>